<evidence type="ECO:0000256" key="6">
    <source>
        <dbReference type="ARBA" id="ARBA00022989"/>
    </source>
</evidence>
<dbReference type="InterPro" id="IPR004812">
    <property type="entry name" value="Efflux_drug-R_Bcr/CmlA"/>
</dbReference>
<comment type="subcellular location">
    <subcellularLocation>
        <location evidence="8">Cell inner membrane</location>
        <topology evidence="8">Multi-pass membrane protein</topology>
    </subcellularLocation>
    <subcellularLocation>
        <location evidence="1">Cell membrane</location>
        <topology evidence="1">Multi-pass membrane protein</topology>
    </subcellularLocation>
</comment>
<feature type="transmembrane region" description="Helical" evidence="8">
    <location>
        <begin position="75"/>
        <end position="98"/>
    </location>
</feature>
<dbReference type="PROSITE" id="PS50850">
    <property type="entry name" value="MFS"/>
    <property type="match status" value="1"/>
</dbReference>
<evidence type="ECO:0000256" key="3">
    <source>
        <dbReference type="ARBA" id="ARBA00022448"/>
    </source>
</evidence>
<reference evidence="10 11" key="1">
    <citation type="submission" date="2018-11" db="EMBL/GenBank/DDBJ databases">
        <title>Genomic Encyclopedia of Type Strains, Phase IV (KMG-IV): sequencing the most valuable type-strain genomes for metagenomic binning, comparative biology and taxonomic classification.</title>
        <authorList>
            <person name="Goeker M."/>
        </authorList>
    </citation>
    <scope>NUCLEOTIDE SEQUENCE [LARGE SCALE GENOMIC DNA]</scope>
    <source>
        <strain evidence="10 11">DSM 5900</strain>
    </source>
</reference>
<dbReference type="Gene3D" id="1.20.1720.10">
    <property type="entry name" value="Multidrug resistance protein D"/>
    <property type="match status" value="1"/>
</dbReference>
<feature type="transmembrane region" description="Helical" evidence="8">
    <location>
        <begin position="365"/>
        <end position="390"/>
    </location>
</feature>
<evidence type="ECO:0000256" key="1">
    <source>
        <dbReference type="ARBA" id="ARBA00004651"/>
    </source>
</evidence>
<feature type="transmembrane region" description="Helical" evidence="8">
    <location>
        <begin position="248"/>
        <end position="267"/>
    </location>
</feature>
<gene>
    <name evidence="10" type="ORF">EDC65_2377</name>
</gene>
<comment type="similarity">
    <text evidence="2 8">Belongs to the major facilitator superfamily. Bcr/CmlA family.</text>
</comment>
<dbReference type="SUPFAM" id="SSF103473">
    <property type="entry name" value="MFS general substrate transporter"/>
    <property type="match status" value="1"/>
</dbReference>
<sequence length="397" mass="40264">MLRAGSPSALVLLVALATMTSISIAIYLPAMPTLAADLGTSMELVQLTVSIFLVGVGLGQLVYGPASDRFGRRPALLFGLVVYGAGSLACALAPTIGVLLAGRALQAAGACAGMALVRAIIRDTYPRERMAGALSTVTGAMAISPALAPILGSQIYLAFGWRADFLFLAGFAVFLLVLAVTMLPETNHHRDPLAMQPARLLANYRSLLANRTFVGHMLAGGLALSGAFAYTVASPFILIERLGVRPDLFALLMISTTLAYVTGTWTAPRLARRIGLERALRVGGGICAAAALVMVAVAVSGVVTILTVVAGMTFYMVGMGMTLPLSMAGGIGPFPRMAGAASALIGAGQMVTGSLASAASAGLAGWGMAGLATVVVGTGGGALAAALFLVRAPDDAA</sequence>
<dbReference type="CDD" id="cd17320">
    <property type="entry name" value="MFS_MdfA_MDR_like"/>
    <property type="match status" value="1"/>
</dbReference>
<feature type="transmembrane region" description="Helical" evidence="8">
    <location>
        <begin position="305"/>
        <end position="325"/>
    </location>
</feature>
<dbReference type="OrthoDB" id="9800416at2"/>
<dbReference type="PANTHER" id="PTHR43124">
    <property type="entry name" value="PURINE EFFLUX PUMP PBUE"/>
    <property type="match status" value="1"/>
</dbReference>
<dbReference type="AlphaFoldDB" id="A0A3N1LGB0"/>
<comment type="caution">
    <text evidence="10">The sequence shown here is derived from an EMBL/GenBank/DDBJ whole genome shotgun (WGS) entry which is preliminary data.</text>
</comment>
<keyword evidence="6 8" id="KW-1133">Transmembrane helix</keyword>
<name>A0A3N1LGB0_9PROT</name>
<dbReference type="InterPro" id="IPR036259">
    <property type="entry name" value="MFS_trans_sf"/>
</dbReference>
<evidence type="ECO:0000313" key="10">
    <source>
        <dbReference type="EMBL" id="ROP90527.1"/>
    </source>
</evidence>
<feature type="transmembrane region" description="Helical" evidence="8">
    <location>
        <begin position="279"/>
        <end position="299"/>
    </location>
</feature>
<evidence type="ECO:0000256" key="4">
    <source>
        <dbReference type="ARBA" id="ARBA00022475"/>
    </source>
</evidence>
<keyword evidence="7 8" id="KW-0472">Membrane</keyword>
<evidence type="ECO:0000259" key="9">
    <source>
        <dbReference type="PROSITE" id="PS50850"/>
    </source>
</evidence>
<protein>
    <recommendedName>
        <fullName evidence="8">Bcr/CflA family efflux transporter</fullName>
    </recommendedName>
</protein>
<dbReference type="InterPro" id="IPR011701">
    <property type="entry name" value="MFS"/>
</dbReference>
<evidence type="ECO:0000313" key="11">
    <source>
        <dbReference type="Proteomes" id="UP000278222"/>
    </source>
</evidence>
<comment type="caution">
    <text evidence="8">Lacks conserved residue(s) required for the propagation of feature annotation.</text>
</comment>
<feature type="transmembrane region" description="Helical" evidence="8">
    <location>
        <begin position="213"/>
        <end position="236"/>
    </location>
</feature>
<evidence type="ECO:0000256" key="8">
    <source>
        <dbReference type="RuleBase" id="RU365088"/>
    </source>
</evidence>
<evidence type="ECO:0000256" key="2">
    <source>
        <dbReference type="ARBA" id="ARBA00006236"/>
    </source>
</evidence>
<dbReference type="EMBL" id="RJKX01000014">
    <property type="protein sequence ID" value="ROP90527.1"/>
    <property type="molecule type" value="Genomic_DNA"/>
</dbReference>
<dbReference type="PANTHER" id="PTHR43124:SF3">
    <property type="entry name" value="CHLORAMPHENICOL EFFLUX PUMP RV0191"/>
    <property type="match status" value="1"/>
</dbReference>
<feature type="transmembrane region" description="Helical" evidence="8">
    <location>
        <begin position="104"/>
        <end position="121"/>
    </location>
</feature>
<keyword evidence="8" id="KW-0997">Cell inner membrane</keyword>
<dbReference type="RefSeq" id="WP_123689939.1">
    <property type="nucleotide sequence ID" value="NZ_AP019700.1"/>
</dbReference>
<dbReference type="GO" id="GO:0005886">
    <property type="term" value="C:plasma membrane"/>
    <property type="evidence" value="ECO:0007669"/>
    <property type="project" value="UniProtKB-SubCell"/>
</dbReference>
<keyword evidence="5 8" id="KW-0812">Transmembrane</keyword>
<proteinExistence type="inferred from homology"/>
<dbReference type="InterPro" id="IPR050189">
    <property type="entry name" value="MFS_Efflux_Transporters"/>
</dbReference>
<feature type="transmembrane region" description="Helical" evidence="8">
    <location>
        <begin position="45"/>
        <end position="63"/>
    </location>
</feature>
<feature type="transmembrane region" description="Helical" evidence="8">
    <location>
        <begin position="165"/>
        <end position="183"/>
    </location>
</feature>
<dbReference type="NCBIfam" id="TIGR00710">
    <property type="entry name" value="efflux_Bcr_CflA"/>
    <property type="match status" value="1"/>
</dbReference>
<dbReference type="InterPro" id="IPR020846">
    <property type="entry name" value="MFS_dom"/>
</dbReference>
<evidence type="ECO:0000256" key="7">
    <source>
        <dbReference type="ARBA" id="ARBA00023136"/>
    </source>
</evidence>
<feature type="transmembrane region" description="Helical" evidence="8">
    <location>
        <begin position="133"/>
        <end position="159"/>
    </location>
</feature>
<keyword evidence="3 8" id="KW-0813">Transport</keyword>
<dbReference type="Proteomes" id="UP000278222">
    <property type="component" value="Unassembled WGS sequence"/>
</dbReference>
<dbReference type="GO" id="GO:1990961">
    <property type="term" value="P:xenobiotic detoxification by transmembrane export across the plasma membrane"/>
    <property type="evidence" value="ECO:0007669"/>
    <property type="project" value="InterPro"/>
</dbReference>
<keyword evidence="4" id="KW-1003">Cell membrane</keyword>
<organism evidence="10 11">
    <name type="scientific">Stella humosa</name>
    <dbReference type="NCBI Taxonomy" id="94"/>
    <lineage>
        <taxon>Bacteria</taxon>
        <taxon>Pseudomonadati</taxon>
        <taxon>Pseudomonadota</taxon>
        <taxon>Alphaproteobacteria</taxon>
        <taxon>Rhodospirillales</taxon>
        <taxon>Stellaceae</taxon>
        <taxon>Stella</taxon>
    </lineage>
</organism>
<accession>A0A3N1LGB0</accession>
<evidence type="ECO:0000256" key="5">
    <source>
        <dbReference type="ARBA" id="ARBA00022692"/>
    </source>
</evidence>
<feature type="transmembrane region" description="Helical" evidence="8">
    <location>
        <begin position="337"/>
        <end position="359"/>
    </location>
</feature>
<dbReference type="GO" id="GO:0042910">
    <property type="term" value="F:xenobiotic transmembrane transporter activity"/>
    <property type="evidence" value="ECO:0007669"/>
    <property type="project" value="InterPro"/>
</dbReference>
<feature type="domain" description="Major facilitator superfamily (MFS) profile" evidence="9">
    <location>
        <begin position="9"/>
        <end position="396"/>
    </location>
</feature>
<keyword evidence="11" id="KW-1185">Reference proteome</keyword>
<dbReference type="Pfam" id="PF07690">
    <property type="entry name" value="MFS_1"/>
    <property type="match status" value="1"/>
</dbReference>